<sequence length="262" mass="28880">MRLVSFAPPPCALSARAGSALRARIGRLRTRVGPRVGRSLAALAAACLLLAGAGNAHAGRQQYEPLTDAVRTALAAAVSDDRVGEARYDSVLEKVDWLAAMSTHLPRRWKPDHRQRVEFLDAVRYEAQRAGLDPHLVLGLIEVESAFRRYAISHAGARGYMQVMPFWTGVIGDKDPAKLFDMRANLRYGCTILRHYLDIERGNLFRALGRYNGSLGRAEYPNLVLRAWKRWEARAPAPRQQAAPMLAELRPASPAPAPAAGR</sequence>
<reference evidence="4 5" key="1">
    <citation type="submission" date="2019-06" db="EMBL/GenBank/DDBJ databases">
        <title>Quisquiliibacterium sp. nov., isolated from a maize field.</title>
        <authorList>
            <person name="Lin S.-Y."/>
            <person name="Tsai C.-F."/>
            <person name="Young C.-C."/>
        </authorList>
    </citation>
    <scope>NUCLEOTIDE SEQUENCE [LARGE SCALE GENOMIC DNA]</scope>
    <source>
        <strain evidence="4 5">CC-CFT501</strain>
    </source>
</reference>
<dbReference type="SUPFAM" id="SSF53955">
    <property type="entry name" value="Lysozyme-like"/>
    <property type="match status" value="1"/>
</dbReference>
<evidence type="ECO:0000313" key="5">
    <source>
        <dbReference type="Proteomes" id="UP000321548"/>
    </source>
</evidence>
<comment type="similarity">
    <text evidence="1">Belongs to the transglycosylase Slt family.</text>
</comment>
<evidence type="ECO:0000313" key="4">
    <source>
        <dbReference type="EMBL" id="TXL68817.1"/>
    </source>
</evidence>
<keyword evidence="5" id="KW-1185">Reference proteome</keyword>
<dbReference type="Gene3D" id="1.10.530.10">
    <property type="match status" value="1"/>
</dbReference>
<name>A0A5C8P6M4_9BURK</name>
<dbReference type="InterPro" id="IPR008258">
    <property type="entry name" value="Transglycosylase_SLT_dom_1"/>
</dbReference>
<dbReference type="RefSeq" id="WP_147702953.1">
    <property type="nucleotide sequence ID" value="NZ_VDUY01000001.1"/>
</dbReference>
<accession>A0A5C8P6M4</accession>
<protein>
    <submittedName>
        <fullName evidence="4">Lytic transglycosylase domain-containing protein</fullName>
    </submittedName>
</protein>
<evidence type="ECO:0000256" key="2">
    <source>
        <dbReference type="SAM" id="MobiDB-lite"/>
    </source>
</evidence>
<proteinExistence type="inferred from homology"/>
<feature type="region of interest" description="Disordered" evidence="2">
    <location>
        <begin position="242"/>
        <end position="262"/>
    </location>
</feature>
<feature type="domain" description="Transglycosylase SLT" evidence="3">
    <location>
        <begin position="123"/>
        <end position="217"/>
    </location>
</feature>
<dbReference type="InterPro" id="IPR023346">
    <property type="entry name" value="Lysozyme-like_dom_sf"/>
</dbReference>
<gene>
    <name evidence="4" type="ORF">FHP08_03810</name>
</gene>
<dbReference type="Proteomes" id="UP000321548">
    <property type="component" value="Unassembled WGS sequence"/>
</dbReference>
<organism evidence="4 5">
    <name type="scientific">Zeimonas arvi</name>
    <dbReference type="NCBI Taxonomy" id="2498847"/>
    <lineage>
        <taxon>Bacteria</taxon>
        <taxon>Pseudomonadati</taxon>
        <taxon>Pseudomonadota</taxon>
        <taxon>Betaproteobacteria</taxon>
        <taxon>Burkholderiales</taxon>
        <taxon>Burkholderiaceae</taxon>
        <taxon>Zeimonas</taxon>
    </lineage>
</organism>
<dbReference type="EMBL" id="VDUY01000001">
    <property type="protein sequence ID" value="TXL68817.1"/>
    <property type="molecule type" value="Genomic_DNA"/>
</dbReference>
<evidence type="ECO:0000256" key="1">
    <source>
        <dbReference type="ARBA" id="ARBA00007734"/>
    </source>
</evidence>
<comment type="caution">
    <text evidence="4">The sequence shown here is derived from an EMBL/GenBank/DDBJ whole genome shotgun (WGS) entry which is preliminary data.</text>
</comment>
<feature type="compositionally biased region" description="Pro residues" evidence="2">
    <location>
        <begin position="253"/>
        <end position="262"/>
    </location>
</feature>
<dbReference type="PANTHER" id="PTHR37423:SF2">
    <property type="entry name" value="MEMBRANE-BOUND LYTIC MUREIN TRANSGLYCOSYLASE C"/>
    <property type="match status" value="1"/>
</dbReference>
<dbReference type="Pfam" id="PF01464">
    <property type="entry name" value="SLT"/>
    <property type="match status" value="1"/>
</dbReference>
<dbReference type="AlphaFoldDB" id="A0A5C8P6M4"/>
<dbReference type="OrthoDB" id="92254at2"/>
<dbReference type="CDD" id="cd00254">
    <property type="entry name" value="LT-like"/>
    <property type="match status" value="1"/>
</dbReference>
<evidence type="ECO:0000259" key="3">
    <source>
        <dbReference type="Pfam" id="PF01464"/>
    </source>
</evidence>
<dbReference type="PANTHER" id="PTHR37423">
    <property type="entry name" value="SOLUBLE LYTIC MUREIN TRANSGLYCOSYLASE-RELATED"/>
    <property type="match status" value="1"/>
</dbReference>